<sequence length="253" mass="28296">MLRGLRHPECRIKAKRPLSSESLHNLNRKNDQFVKTRSNHFYKACFDEEVKTTQARGLQLSFTVAVELESWCLGSTGSSAQNRLFVAYLLRPTRPSPVRFKVGEWGFAGPNSLCSTGLCSSVSRVGVRGGVLPPALVSRLTYTTTYVVQVHVNPFLGVEIYAFAIIVPPQTRSLNHPPTILSRVKHIHMRQTRIQPHNQQKDGKEHSTPDFGPRECVVEVYDLHTGEVSCRLDNNSISSGRPRPVLPTTLILS</sequence>
<accession>A0A448WE63</accession>
<proteinExistence type="predicted"/>
<dbReference type="AlphaFoldDB" id="A0A448WE63"/>
<feature type="region of interest" description="Disordered" evidence="1">
    <location>
        <begin position="193"/>
        <end position="212"/>
    </location>
</feature>
<evidence type="ECO:0000313" key="3">
    <source>
        <dbReference type="Proteomes" id="UP000784294"/>
    </source>
</evidence>
<reference evidence="2" key="1">
    <citation type="submission" date="2018-11" db="EMBL/GenBank/DDBJ databases">
        <authorList>
            <consortium name="Pathogen Informatics"/>
        </authorList>
    </citation>
    <scope>NUCLEOTIDE SEQUENCE</scope>
</reference>
<evidence type="ECO:0000313" key="2">
    <source>
        <dbReference type="EMBL" id="VEL09509.1"/>
    </source>
</evidence>
<dbReference type="Proteomes" id="UP000784294">
    <property type="component" value="Unassembled WGS sequence"/>
</dbReference>
<evidence type="ECO:0000256" key="1">
    <source>
        <dbReference type="SAM" id="MobiDB-lite"/>
    </source>
</evidence>
<keyword evidence="3" id="KW-1185">Reference proteome</keyword>
<protein>
    <submittedName>
        <fullName evidence="2">Uncharacterized protein</fullName>
    </submittedName>
</protein>
<dbReference type="EMBL" id="CAAALY010006507">
    <property type="protein sequence ID" value="VEL09509.1"/>
    <property type="molecule type" value="Genomic_DNA"/>
</dbReference>
<organism evidence="2 3">
    <name type="scientific">Protopolystoma xenopodis</name>
    <dbReference type="NCBI Taxonomy" id="117903"/>
    <lineage>
        <taxon>Eukaryota</taxon>
        <taxon>Metazoa</taxon>
        <taxon>Spiralia</taxon>
        <taxon>Lophotrochozoa</taxon>
        <taxon>Platyhelminthes</taxon>
        <taxon>Monogenea</taxon>
        <taxon>Polyopisthocotylea</taxon>
        <taxon>Polystomatidea</taxon>
        <taxon>Polystomatidae</taxon>
        <taxon>Protopolystoma</taxon>
    </lineage>
</organism>
<comment type="caution">
    <text evidence="2">The sequence shown here is derived from an EMBL/GenBank/DDBJ whole genome shotgun (WGS) entry which is preliminary data.</text>
</comment>
<gene>
    <name evidence="2" type="ORF">PXEA_LOCUS2949</name>
</gene>
<name>A0A448WE63_9PLAT</name>
<feature type="compositionally biased region" description="Basic and acidic residues" evidence="1">
    <location>
        <begin position="199"/>
        <end position="212"/>
    </location>
</feature>